<feature type="domain" description="SOCS box" evidence="5">
    <location>
        <begin position="99"/>
        <end position="136"/>
    </location>
</feature>
<gene>
    <name evidence="6" type="ORF">HJG59_017347</name>
</gene>
<evidence type="ECO:0000256" key="3">
    <source>
        <dbReference type="SAM" id="MobiDB-lite"/>
    </source>
</evidence>
<comment type="pathway">
    <text evidence="1">Protein modification; protein ubiquitination.</text>
</comment>
<dbReference type="SUPFAM" id="SSF49899">
    <property type="entry name" value="Concanavalin A-like lectins/glucanases"/>
    <property type="match status" value="1"/>
</dbReference>
<organism evidence="6 7">
    <name type="scientific">Molossus molossus</name>
    <name type="common">Pallas' mastiff bat</name>
    <name type="synonym">Vespertilio molossus</name>
    <dbReference type="NCBI Taxonomy" id="27622"/>
    <lineage>
        <taxon>Eukaryota</taxon>
        <taxon>Metazoa</taxon>
        <taxon>Chordata</taxon>
        <taxon>Craniata</taxon>
        <taxon>Vertebrata</taxon>
        <taxon>Euteleostomi</taxon>
        <taxon>Mammalia</taxon>
        <taxon>Eutheria</taxon>
        <taxon>Laurasiatheria</taxon>
        <taxon>Chiroptera</taxon>
        <taxon>Yangochiroptera</taxon>
        <taxon>Molossidae</taxon>
        <taxon>Molossus</taxon>
    </lineage>
</organism>
<dbReference type="InterPro" id="IPR003877">
    <property type="entry name" value="SPRY_dom"/>
</dbReference>
<evidence type="ECO:0000259" key="5">
    <source>
        <dbReference type="PROSITE" id="PS50225"/>
    </source>
</evidence>
<accession>A0A7J8J334</accession>
<evidence type="ECO:0000313" key="6">
    <source>
        <dbReference type="EMBL" id="KAF6491078.1"/>
    </source>
</evidence>
<dbReference type="PROSITE" id="PS50225">
    <property type="entry name" value="SOCS"/>
    <property type="match status" value="1"/>
</dbReference>
<dbReference type="PROSITE" id="PS50188">
    <property type="entry name" value="B302_SPRY"/>
    <property type="match status" value="1"/>
</dbReference>
<dbReference type="GO" id="GO:0043161">
    <property type="term" value="P:proteasome-mediated ubiquitin-dependent protein catabolic process"/>
    <property type="evidence" value="ECO:0007669"/>
    <property type="project" value="TreeGrafter"/>
</dbReference>
<name>A0A7J8J334_MOLMO</name>
<dbReference type="PANTHER" id="PTHR12245">
    <property type="entry name" value="SPRY DOMAIN CONTAINING SOCS BOX PROTEIN"/>
    <property type="match status" value="1"/>
</dbReference>
<dbReference type="InterPro" id="IPR043136">
    <property type="entry name" value="B30.2/SPRY_sf"/>
</dbReference>
<feature type="domain" description="B30.2/SPRY" evidence="4">
    <location>
        <begin position="1"/>
        <end position="137"/>
    </location>
</feature>
<dbReference type="InterPro" id="IPR001496">
    <property type="entry name" value="SOCS_box"/>
</dbReference>
<dbReference type="InterPro" id="IPR001870">
    <property type="entry name" value="B30.2/SPRY"/>
</dbReference>
<dbReference type="EMBL" id="JACASF010000003">
    <property type="protein sequence ID" value="KAF6491078.1"/>
    <property type="molecule type" value="Genomic_DNA"/>
</dbReference>
<feature type="region of interest" description="Disordered" evidence="3">
    <location>
        <begin position="153"/>
        <end position="180"/>
    </location>
</feature>
<comment type="similarity">
    <text evidence="2">Belongs to the SPSB family.</text>
</comment>
<evidence type="ECO:0000256" key="1">
    <source>
        <dbReference type="ARBA" id="ARBA00004906"/>
    </source>
</evidence>
<evidence type="ECO:0000259" key="4">
    <source>
        <dbReference type="PROSITE" id="PS50188"/>
    </source>
</evidence>
<dbReference type="InterPro" id="IPR013320">
    <property type="entry name" value="ConA-like_dom_sf"/>
</dbReference>
<comment type="caution">
    <text evidence="6">The sequence shown here is derived from an EMBL/GenBank/DDBJ whole genome shotgun (WGS) entry which is preliminary data.</text>
</comment>
<dbReference type="Gene3D" id="2.60.120.920">
    <property type="match status" value="1"/>
</dbReference>
<protein>
    <submittedName>
        <fullName evidence="6">SplA/ryanodine receptor domain and SOCS box containing 3</fullName>
    </submittedName>
</protein>
<dbReference type="Pfam" id="PF00622">
    <property type="entry name" value="SPRY"/>
    <property type="match status" value="1"/>
</dbReference>
<dbReference type="PANTHER" id="PTHR12245:SF5">
    <property type="entry name" value="SPRY DOMAIN-CONTAINING SOCS BOX PROTEIN 3"/>
    <property type="match status" value="1"/>
</dbReference>
<dbReference type="GO" id="GO:0019005">
    <property type="term" value="C:SCF ubiquitin ligase complex"/>
    <property type="evidence" value="ECO:0007669"/>
    <property type="project" value="TreeGrafter"/>
</dbReference>
<dbReference type="AlphaFoldDB" id="A0A7J8J334"/>
<dbReference type="InterPro" id="IPR050672">
    <property type="entry name" value="FBXO45-Fsn/SPSB_families"/>
</dbReference>
<dbReference type="UniPathway" id="UPA00143"/>
<sequence>MTSPVYGTDMMVGIGTSDVDLDKYHHTFCSLLGRDEDSWGLSYTGLLHHKGDKTSFSSRFGQGSIIGVHLDTWHGTLTFFKNRKCIAAKSSMKVIRSCASATSLQYLCCHRLRQLRPNSGDTLEGLPLPPGLKQVLHHKLGWVLSMSCGHHKSPVPSPKASVSPNSPETRRCQRKRCRRT</sequence>
<dbReference type="GO" id="GO:0016567">
    <property type="term" value="P:protein ubiquitination"/>
    <property type="evidence" value="ECO:0007669"/>
    <property type="project" value="UniProtKB-UniPathway"/>
</dbReference>
<evidence type="ECO:0000313" key="7">
    <source>
        <dbReference type="Proteomes" id="UP000550707"/>
    </source>
</evidence>
<feature type="compositionally biased region" description="Low complexity" evidence="3">
    <location>
        <begin position="158"/>
        <end position="167"/>
    </location>
</feature>
<dbReference type="SMART" id="SM00969">
    <property type="entry name" value="SOCS_box"/>
    <property type="match status" value="1"/>
</dbReference>
<keyword evidence="6" id="KW-0675">Receptor</keyword>
<evidence type="ECO:0000256" key="2">
    <source>
        <dbReference type="ARBA" id="ARBA00010910"/>
    </source>
</evidence>
<dbReference type="Proteomes" id="UP000550707">
    <property type="component" value="Unassembled WGS sequence"/>
</dbReference>
<reference evidence="6 7" key="1">
    <citation type="journal article" date="2020" name="Nature">
        <title>Six reference-quality genomes reveal evolution of bat adaptations.</title>
        <authorList>
            <person name="Jebb D."/>
            <person name="Huang Z."/>
            <person name="Pippel M."/>
            <person name="Hughes G.M."/>
            <person name="Lavrichenko K."/>
            <person name="Devanna P."/>
            <person name="Winkler S."/>
            <person name="Jermiin L.S."/>
            <person name="Skirmuntt E.C."/>
            <person name="Katzourakis A."/>
            <person name="Burkitt-Gray L."/>
            <person name="Ray D.A."/>
            <person name="Sullivan K.A.M."/>
            <person name="Roscito J.G."/>
            <person name="Kirilenko B.M."/>
            <person name="Davalos L.M."/>
            <person name="Corthals A.P."/>
            <person name="Power M.L."/>
            <person name="Jones G."/>
            <person name="Ransome R.D."/>
            <person name="Dechmann D.K.N."/>
            <person name="Locatelli A.G."/>
            <person name="Puechmaille S.J."/>
            <person name="Fedrigo O."/>
            <person name="Jarvis E.D."/>
            <person name="Hiller M."/>
            <person name="Vernes S.C."/>
            <person name="Myers E.W."/>
            <person name="Teeling E.C."/>
        </authorList>
    </citation>
    <scope>NUCLEOTIDE SEQUENCE [LARGE SCALE GENOMIC DNA]</scope>
    <source>
        <strain evidence="6">MMolMol1</strain>
        <tissue evidence="6">Muscle</tissue>
    </source>
</reference>
<proteinExistence type="inferred from homology"/>
<keyword evidence="7" id="KW-1185">Reference proteome</keyword>